<evidence type="ECO:0000313" key="2">
    <source>
        <dbReference type="Proteomes" id="UP000769766"/>
    </source>
</evidence>
<sequence length="174" mass="19387">MKAVLLTISFVFLLSASVFASVLVIEGYEEFKLASLDDAVTVIGSNLVDKNLLTRRRAISTLSSLLISGKVGLARYVEEGSPIRLLTSDRVENINVSFQLRDEIVSSLIHSLHDEDTTNRKMAVITLGKSGDKRAIDPLSERLKVENDPKVIEEIEKALENLSHPRSREKRSLR</sequence>
<dbReference type="AlphaFoldDB" id="A0A932FWY5"/>
<organism evidence="1 2">
    <name type="scientific">Tectimicrobiota bacterium</name>
    <dbReference type="NCBI Taxonomy" id="2528274"/>
    <lineage>
        <taxon>Bacteria</taxon>
        <taxon>Pseudomonadati</taxon>
        <taxon>Nitrospinota/Tectimicrobiota group</taxon>
        <taxon>Candidatus Tectimicrobiota</taxon>
    </lineage>
</organism>
<dbReference type="Proteomes" id="UP000769766">
    <property type="component" value="Unassembled WGS sequence"/>
</dbReference>
<dbReference type="Pfam" id="PF13646">
    <property type="entry name" value="HEAT_2"/>
    <property type="match status" value="1"/>
</dbReference>
<accession>A0A932FWY5</accession>
<dbReference type="SUPFAM" id="SSF48371">
    <property type="entry name" value="ARM repeat"/>
    <property type="match status" value="1"/>
</dbReference>
<dbReference type="EMBL" id="JACPRF010000243">
    <property type="protein sequence ID" value="MBI2876822.1"/>
    <property type="molecule type" value="Genomic_DNA"/>
</dbReference>
<dbReference type="InterPro" id="IPR011989">
    <property type="entry name" value="ARM-like"/>
</dbReference>
<dbReference type="Gene3D" id="1.25.10.10">
    <property type="entry name" value="Leucine-rich Repeat Variant"/>
    <property type="match status" value="1"/>
</dbReference>
<protein>
    <submittedName>
        <fullName evidence="1">HEAT repeat domain-containing protein</fullName>
    </submittedName>
</protein>
<gene>
    <name evidence="1" type="ORF">HYY20_08070</name>
</gene>
<evidence type="ECO:0000313" key="1">
    <source>
        <dbReference type="EMBL" id="MBI2876822.1"/>
    </source>
</evidence>
<proteinExistence type="predicted"/>
<comment type="caution">
    <text evidence="1">The sequence shown here is derived from an EMBL/GenBank/DDBJ whole genome shotgun (WGS) entry which is preliminary data.</text>
</comment>
<dbReference type="InterPro" id="IPR016024">
    <property type="entry name" value="ARM-type_fold"/>
</dbReference>
<reference evidence="1" key="1">
    <citation type="submission" date="2020-07" db="EMBL/GenBank/DDBJ databases">
        <title>Huge and variable diversity of episymbiotic CPR bacteria and DPANN archaea in groundwater ecosystems.</title>
        <authorList>
            <person name="He C.Y."/>
            <person name="Keren R."/>
            <person name="Whittaker M."/>
            <person name="Farag I.F."/>
            <person name="Doudna J."/>
            <person name="Cate J.H.D."/>
            <person name="Banfield J.F."/>
        </authorList>
    </citation>
    <scope>NUCLEOTIDE SEQUENCE</scope>
    <source>
        <strain evidence="1">NC_groundwater_672_Ag_B-0.1um_62_36</strain>
    </source>
</reference>
<name>A0A932FWY5_UNCTE</name>